<dbReference type="RefSeq" id="XP_015081362.1">
    <property type="nucleotide sequence ID" value="XM_015225876.1"/>
</dbReference>
<dbReference type="Pfam" id="PF00078">
    <property type="entry name" value="RVT_1"/>
    <property type="match status" value="1"/>
</dbReference>
<keyword evidence="3" id="KW-1185">Reference proteome</keyword>
<feature type="compositionally biased region" description="Basic and acidic residues" evidence="1">
    <location>
        <begin position="70"/>
        <end position="83"/>
    </location>
</feature>
<protein>
    <submittedName>
        <fullName evidence="4">Uncharacterized protein LOC107024978</fullName>
    </submittedName>
</protein>
<dbReference type="PANTHER" id="PTHR46890:SF48">
    <property type="entry name" value="RNA-DIRECTED DNA POLYMERASE"/>
    <property type="match status" value="1"/>
</dbReference>
<evidence type="ECO:0000256" key="1">
    <source>
        <dbReference type="SAM" id="MobiDB-lite"/>
    </source>
</evidence>
<proteinExistence type="predicted"/>
<dbReference type="CDD" id="cd01650">
    <property type="entry name" value="RT_nLTR_like"/>
    <property type="match status" value="1"/>
</dbReference>
<dbReference type="InterPro" id="IPR043502">
    <property type="entry name" value="DNA/RNA_pol_sf"/>
</dbReference>
<gene>
    <name evidence="4" type="primary">LOC107024978</name>
</gene>
<feature type="compositionally biased region" description="Basic and acidic residues" evidence="1">
    <location>
        <begin position="52"/>
        <end position="61"/>
    </location>
</feature>
<accession>A0ABM1H792</accession>
<dbReference type="SUPFAM" id="SSF56219">
    <property type="entry name" value="DNase I-like"/>
    <property type="match status" value="1"/>
</dbReference>
<dbReference type="InterPro" id="IPR000477">
    <property type="entry name" value="RT_dom"/>
</dbReference>
<dbReference type="GeneID" id="107024978"/>
<reference evidence="3" key="1">
    <citation type="journal article" date="2014" name="Nat. Genet.">
        <title>The genome of the stress-tolerant wild tomato species Solanum pennellii.</title>
        <authorList>
            <person name="Bolger A."/>
            <person name="Scossa F."/>
            <person name="Bolger M.E."/>
            <person name="Lanz C."/>
            <person name="Maumus F."/>
            <person name="Tohge T."/>
            <person name="Quesneville H."/>
            <person name="Alseekh S."/>
            <person name="Sorensen I."/>
            <person name="Lichtenstein G."/>
            <person name="Fich E.A."/>
            <person name="Conte M."/>
            <person name="Keller H."/>
            <person name="Schneeberger K."/>
            <person name="Schwacke R."/>
            <person name="Ofner I."/>
            <person name="Vrebalov J."/>
            <person name="Xu Y."/>
            <person name="Osorio S."/>
            <person name="Aflitos S.A."/>
            <person name="Schijlen E."/>
            <person name="Jimenez-Gomez J.M."/>
            <person name="Ryngajllo M."/>
            <person name="Kimura S."/>
            <person name="Kumar R."/>
            <person name="Koenig D."/>
            <person name="Headland L.R."/>
            <person name="Maloof J.N."/>
            <person name="Sinha N."/>
            <person name="van Ham R.C."/>
            <person name="Lankhorst R.K."/>
            <person name="Mao L."/>
            <person name="Vogel A."/>
            <person name="Arsova B."/>
            <person name="Panstruga R."/>
            <person name="Fei Z."/>
            <person name="Rose J.K."/>
            <person name="Zamir D."/>
            <person name="Carrari F."/>
            <person name="Giovannoni J.J."/>
            <person name="Weigel D."/>
            <person name="Usadel B."/>
            <person name="Fernie A.R."/>
        </authorList>
    </citation>
    <scope>NUCLEOTIDE SEQUENCE [LARGE SCALE GENOMIC DNA]</scope>
    <source>
        <strain evidence="3">cv. LA0716</strain>
    </source>
</reference>
<feature type="domain" description="Reverse transcriptase" evidence="2">
    <location>
        <begin position="440"/>
        <end position="665"/>
    </location>
</feature>
<evidence type="ECO:0000313" key="3">
    <source>
        <dbReference type="Proteomes" id="UP000694930"/>
    </source>
</evidence>
<evidence type="ECO:0000259" key="2">
    <source>
        <dbReference type="PROSITE" id="PS50878"/>
    </source>
</evidence>
<dbReference type="SUPFAM" id="SSF56672">
    <property type="entry name" value="DNA/RNA polymerases"/>
    <property type="match status" value="1"/>
</dbReference>
<dbReference type="Proteomes" id="UP000694930">
    <property type="component" value="Chromosome 7"/>
</dbReference>
<evidence type="ECO:0000313" key="4">
    <source>
        <dbReference type="RefSeq" id="XP_015081362.1"/>
    </source>
</evidence>
<organism evidence="3 4">
    <name type="scientific">Solanum pennellii</name>
    <name type="common">Tomato</name>
    <name type="synonym">Lycopersicon pennellii</name>
    <dbReference type="NCBI Taxonomy" id="28526"/>
    <lineage>
        <taxon>Eukaryota</taxon>
        <taxon>Viridiplantae</taxon>
        <taxon>Streptophyta</taxon>
        <taxon>Embryophyta</taxon>
        <taxon>Tracheophyta</taxon>
        <taxon>Spermatophyta</taxon>
        <taxon>Magnoliopsida</taxon>
        <taxon>eudicotyledons</taxon>
        <taxon>Gunneridae</taxon>
        <taxon>Pentapetalae</taxon>
        <taxon>asterids</taxon>
        <taxon>lamiids</taxon>
        <taxon>Solanales</taxon>
        <taxon>Solanaceae</taxon>
        <taxon>Solanoideae</taxon>
        <taxon>Solaneae</taxon>
        <taxon>Solanum</taxon>
        <taxon>Solanum subgen. Lycopersicon</taxon>
    </lineage>
</organism>
<name>A0ABM1H792_SOLPN</name>
<dbReference type="PROSITE" id="PS50878">
    <property type="entry name" value="RT_POL"/>
    <property type="match status" value="1"/>
</dbReference>
<feature type="compositionally biased region" description="Polar residues" evidence="1">
    <location>
        <begin position="84"/>
        <end position="96"/>
    </location>
</feature>
<feature type="region of interest" description="Disordered" evidence="1">
    <location>
        <begin position="49"/>
        <end position="96"/>
    </location>
</feature>
<dbReference type="PANTHER" id="PTHR46890">
    <property type="entry name" value="NON-LTR RETROLELEMENT REVERSE TRANSCRIPTASE-LIKE PROTEIN-RELATED"/>
    <property type="match status" value="1"/>
</dbReference>
<dbReference type="InterPro" id="IPR052343">
    <property type="entry name" value="Retrotransposon-Effector_Assoc"/>
</dbReference>
<reference evidence="4" key="2">
    <citation type="submission" date="2025-08" db="UniProtKB">
        <authorList>
            <consortium name="RefSeq"/>
        </authorList>
    </citation>
    <scope>IDENTIFICATION</scope>
</reference>
<dbReference type="Gene3D" id="3.60.10.10">
    <property type="entry name" value="Endonuclease/exonuclease/phosphatase"/>
    <property type="match status" value="1"/>
</dbReference>
<dbReference type="InterPro" id="IPR036691">
    <property type="entry name" value="Endo/exonu/phosph_ase_sf"/>
</dbReference>
<sequence>MLVEVNVTKTIPQQIAVVDPNGKTFMQEVVLEWRPQYCDRCQKIGPISQQTEQEKVPEQAKENNLSPQKSKQEAEQEIEKKLDQQTPRSIGEHSNNADNQLEFSLANFPVKEISKDYQIILTVVYGFNTIEQRKGLWQEMNIMSKGISQPWLIVRDFNAFLSSKDRLAGVHVTINEIKDFAECVRDTGVNELQWKGNYYTWTNKQCGRDRISSRIDRAFGNDEWMGKWGHVNVEYGNPSISGHSSMQILLQKTQHHGKVSFKFFNVWTEHESFMDMVESIWKKDYGNSIMKKVWCKLMDLQHVLKQLNRKEFKYIRKQIEMARLEIAKVQDQLSKQATDDLIVQEKELLIKLEKWSMIEESALRQKVIYQPISTQVMKRGPTLTKQQRLQLCAAVTEQEIYDGLQSIGNDKAPGVDGYNALFFKHTWHIIKGDIIEVVQSFFTTGKLYKSFNCTLDSLIPKVKNPKTVKEYRPIAYCTVVYKIISKVLTNRLHYVIHTGICDSQAGFIPGRKIFDNILLAHELVKAYTRKHISPRSMLKVDLQKAYDSVEWEFLEQSTQSFDAAKGLRQGDPMSPFLFAIAMEYLSRLLKGLKDDKAFKYHPKCSKLDITHLCFADDLLLFSRGDLESVKAIQMCFSQFSQASGLQANLNKSSIYCGGVQMEVRQ</sequence>